<feature type="region of interest" description="Disordered" evidence="7">
    <location>
        <begin position="186"/>
        <end position="222"/>
    </location>
</feature>
<accession>A0A2H9TK12</accession>
<dbReference type="InterPro" id="IPR023179">
    <property type="entry name" value="GTP-bd_ortho_bundle_sf"/>
</dbReference>
<dbReference type="FunFam" id="3.40.50.300:FF:000493">
    <property type="entry name" value="Guanine nucleotide-binding protein-like 3-like protein"/>
    <property type="match status" value="1"/>
</dbReference>
<evidence type="ECO:0000256" key="1">
    <source>
        <dbReference type="ARBA" id="ARBA00004123"/>
    </source>
</evidence>
<name>A0A2H9TK12_9FUNG</name>
<feature type="coiled-coil region" evidence="6">
    <location>
        <begin position="228"/>
        <end position="257"/>
    </location>
</feature>
<comment type="caution">
    <text evidence="10">The sequence shown here is derived from an EMBL/GenBank/DDBJ whole genome shotgun (WGS) entry which is preliminary data.</text>
</comment>
<dbReference type="CDD" id="cd04178">
    <property type="entry name" value="Nucleostemin_like"/>
    <property type="match status" value="1"/>
</dbReference>
<dbReference type="Pfam" id="PF08701">
    <property type="entry name" value="GN3L_Grn1"/>
    <property type="match status" value="1"/>
</dbReference>
<dbReference type="PANTHER" id="PTHR11089:SF30">
    <property type="entry name" value="GUANINE NUCLEOTIDE-BINDING PROTEIN-LIKE 3 HOMOLOG"/>
    <property type="match status" value="1"/>
</dbReference>
<reference evidence="10 11" key="1">
    <citation type="submission" date="2016-10" db="EMBL/GenBank/DDBJ databases">
        <title>The genome of Paramicrosporidium saccamoebae is the missing link in understanding Cryptomycota and Microsporidia evolution.</title>
        <authorList>
            <person name="Quandt C.A."/>
            <person name="Beaudet D."/>
            <person name="Corsaro D."/>
            <person name="Michel R."/>
            <person name="Corradi N."/>
            <person name="James T."/>
        </authorList>
    </citation>
    <scope>NUCLEOTIDE SEQUENCE [LARGE SCALE GENOMIC DNA]</scope>
    <source>
        <strain evidence="10 11">KSL3</strain>
    </source>
</reference>
<feature type="compositionally biased region" description="Basic and acidic residues" evidence="7">
    <location>
        <begin position="189"/>
        <end position="205"/>
    </location>
</feature>
<dbReference type="Proteomes" id="UP000240830">
    <property type="component" value="Unassembled WGS sequence"/>
</dbReference>
<evidence type="ECO:0000256" key="3">
    <source>
        <dbReference type="ARBA" id="ARBA00023054"/>
    </source>
</evidence>
<dbReference type="EMBL" id="MTSL01000143">
    <property type="protein sequence ID" value="PJF18083.1"/>
    <property type="molecule type" value="Genomic_DNA"/>
</dbReference>
<dbReference type="PROSITE" id="PS51721">
    <property type="entry name" value="G_CP"/>
    <property type="match status" value="1"/>
</dbReference>
<comment type="subcellular location">
    <subcellularLocation>
        <location evidence="1">Nucleus</location>
    </subcellularLocation>
</comment>
<dbReference type="GO" id="GO:0005525">
    <property type="term" value="F:GTP binding"/>
    <property type="evidence" value="ECO:0007669"/>
    <property type="project" value="UniProtKB-KW"/>
</dbReference>
<dbReference type="GO" id="GO:0005730">
    <property type="term" value="C:nucleolus"/>
    <property type="evidence" value="ECO:0007669"/>
    <property type="project" value="UniProtKB-ARBA"/>
</dbReference>
<dbReference type="InterPro" id="IPR000182">
    <property type="entry name" value="GNAT_dom"/>
</dbReference>
<evidence type="ECO:0000256" key="5">
    <source>
        <dbReference type="ARBA" id="ARBA00023242"/>
    </source>
</evidence>
<dbReference type="OrthoDB" id="10266128at2759"/>
<dbReference type="Gene3D" id="3.40.50.300">
    <property type="entry name" value="P-loop containing nucleotide triphosphate hydrolases"/>
    <property type="match status" value="1"/>
</dbReference>
<dbReference type="Gene3D" id="1.10.1580.10">
    <property type="match status" value="1"/>
</dbReference>
<dbReference type="SUPFAM" id="SSF55729">
    <property type="entry name" value="Acyl-CoA N-acyltransferases (Nat)"/>
    <property type="match status" value="1"/>
</dbReference>
<dbReference type="FunFam" id="1.10.1580.10:FF:000002">
    <property type="entry name" value="Guanine nucleotide-binding protein-like 3 (nucleolar)-like"/>
    <property type="match status" value="1"/>
</dbReference>
<evidence type="ECO:0000256" key="2">
    <source>
        <dbReference type="ARBA" id="ARBA00022741"/>
    </source>
</evidence>
<evidence type="ECO:0000256" key="4">
    <source>
        <dbReference type="ARBA" id="ARBA00023134"/>
    </source>
</evidence>
<dbReference type="PROSITE" id="PS51186">
    <property type="entry name" value="GNAT"/>
    <property type="match status" value="1"/>
</dbReference>
<evidence type="ECO:0000259" key="8">
    <source>
        <dbReference type="PROSITE" id="PS51186"/>
    </source>
</evidence>
<evidence type="ECO:0000313" key="10">
    <source>
        <dbReference type="EMBL" id="PJF18083.1"/>
    </source>
</evidence>
<dbReference type="InterPro" id="IPR006073">
    <property type="entry name" value="GTP-bd"/>
</dbReference>
<evidence type="ECO:0000313" key="11">
    <source>
        <dbReference type="Proteomes" id="UP000240830"/>
    </source>
</evidence>
<dbReference type="Pfam" id="PF00583">
    <property type="entry name" value="Acetyltransf_1"/>
    <property type="match status" value="1"/>
</dbReference>
<gene>
    <name evidence="10" type="ORF">PSACC_02105</name>
</gene>
<keyword evidence="5" id="KW-0539">Nucleus</keyword>
<dbReference type="AlphaFoldDB" id="A0A2H9TK12"/>
<dbReference type="Gene3D" id="3.40.630.30">
    <property type="match status" value="1"/>
</dbReference>
<dbReference type="CDD" id="cd04301">
    <property type="entry name" value="NAT_SF"/>
    <property type="match status" value="1"/>
</dbReference>
<keyword evidence="3 6" id="KW-0175">Coiled coil</keyword>
<dbReference type="InterPro" id="IPR030378">
    <property type="entry name" value="G_CP_dom"/>
</dbReference>
<dbReference type="PRINTS" id="PR00326">
    <property type="entry name" value="GTP1OBG"/>
</dbReference>
<feature type="region of interest" description="Disordered" evidence="7">
    <location>
        <begin position="646"/>
        <end position="681"/>
    </location>
</feature>
<sequence>MTDIISAIPDSPTAKNNGLFHVGWTAFHGPLSVPSLLPMFSFYRSALEASHFVTSVIGSSALIVPFFLRYTGKAWRRDELVGVIIGKVGFHGTARRGYIGMLAVLGQCRGHGIGICLVGQLVEIMIKEGSDEIVLETEVTNLTALKLYAKLGFIREKRLPNYYLNGSDAFRLKLWTVKRFTSAHRAKVDKKMREHNRKVAKDAKSKGHKKGRKDPGIPSMLPGKEEFVRKMQEEREKEKMQRQIAIANNDLNSLARRAAVQAQEHTAVAKPEESGRFYDSSKRAFYREFKQVVDNADVILTVLDARDPLGCRVRAVEEMVAATGGRKRIVFVLNKIDLVPREIVAQWLAVLRREHPAVAFKASTQTQRTNLGSISAGEKIAGALTSSECLGADTLIQLLKNYCRSLNIKTSIRVGVVGYPNVGKSSLINSLKRAKVCKVGATPGVTTVTQEINLDRNIKLLDCPGIVFATPSDSSETAHLFLRNCLKVEQLEDPVAPIELILKRAAPEQLMYLYAIPRFSDTNEFLCHIARRQGKLKKGGIPNVDAAAKSVLIDWNQGKIPFYTLPPAIPSTANNAVIVGSWAPEFDLESLVKMEVDTVLANVAEELAGLQPIVMDVAAEAPQLVVAASTSKGKSSSDDGYEIKMSVAELENNPQANRNRQKQLKQAKKAAQKRTAKPTDMMEIEDAYDFATDFQQ</sequence>
<feature type="compositionally biased region" description="Basic residues" evidence="7">
    <location>
        <begin position="659"/>
        <end position="676"/>
    </location>
</feature>
<keyword evidence="4" id="KW-0342">GTP-binding</keyword>
<dbReference type="PANTHER" id="PTHR11089">
    <property type="entry name" value="GTP-BINDING PROTEIN-RELATED"/>
    <property type="match status" value="1"/>
</dbReference>
<protein>
    <recommendedName>
        <fullName evidence="12">N-acetyltransferase domain-containing protein</fullName>
    </recommendedName>
</protein>
<dbReference type="GO" id="GO:0016747">
    <property type="term" value="F:acyltransferase activity, transferring groups other than amino-acyl groups"/>
    <property type="evidence" value="ECO:0007669"/>
    <property type="project" value="InterPro"/>
</dbReference>
<dbReference type="InterPro" id="IPR050755">
    <property type="entry name" value="TRAFAC_YlqF/YawG_RiboMat"/>
</dbReference>
<dbReference type="InterPro" id="IPR014813">
    <property type="entry name" value="Gnl3_N_dom"/>
</dbReference>
<dbReference type="STRING" id="1246581.A0A2H9TK12"/>
<feature type="domain" description="N-acetyltransferase" evidence="8">
    <location>
        <begin position="26"/>
        <end position="177"/>
    </location>
</feature>
<dbReference type="Pfam" id="PF01926">
    <property type="entry name" value="MMR_HSR1"/>
    <property type="match status" value="1"/>
</dbReference>
<evidence type="ECO:0000256" key="6">
    <source>
        <dbReference type="SAM" id="Coils"/>
    </source>
</evidence>
<evidence type="ECO:0008006" key="12">
    <source>
        <dbReference type="Google" id="ProtNLM"/>
    </source>
</evidence>
<organism evidence="10 11">
    <name type="scientific">Paramicrosporidium saccamoebae</name>
    <dbReference type="NCBI Taxonomy" id="1246581"/>
    <lineage>
        <taxon>Eukaryota</taxon>
        <taxon>Fungi</taxon>
        <taxon>Fungi incertae sedis</taxon>
        <taxon>Cryptomycota</taxon>
        <taxon>Cryptomycota incertae sedis</taxon>
        <taxon>Paramicrosporidium</taxon>
    </lineage>
</organism>
<proteinExistence type="predicted"/>
<dbReference type="InterPro" id="IPR016181">
    <property type="entry name" value="Acyl_CoA_acyltransferase"/>
</dbReference>
<feature type="domain" description="CP-type G" evidence="9">
    <location>
        <begin position="286"/>
        <end position="469"/>
    </location>
</feature>
<evidence type="ECO:0000259" key="9">
    <source>
        <dbReference type="PROSITE" id="PS51721"/>
    </source>
</evidence>
<dbReference type="SUPFAM" id="SSF52540">
    <property type="entry name" value="P-loop containing nucleoside triphosphate hydrolases"/>
    <property type="match status" value="1"/>
</dbReference>
<dbReference type="InterPro" id="IPR027417">
    <property type="entry name" value="P-loop_NTPase"/>
</dbReference>
<keyword evidence="11" id="KW-1185">Reference proteome</keyword>
<keyword evidence="2" id="KW-0547">Nucleotide-binding</keyword>
<evidence type="ECO:0000256" key="7">
    <source>
        <dbReference type="SAM" id="MobiDB-lite"/>
    </source>
</evidence>